<dbReference type="EMBL" id="KZ613469">
    <property type="protein sequence ID" value="PMD26012.1"/>
    <property type="molecule type" value="Genomic_DNA"/>
</dbReference>
<protein>
    <submittedName>
        <fullName evidence="2">Uncharacterized protein</fullName>
    </submittedName>
</protein>
<name>A0A2J6QID1_9HELO</name>
<dbReference type="AlphaFoldDB" id="A0A2J6QID1"/>
<reference evidence="2 3" key="1">
    <citation type="submission" date="2016-05" db="EMBL/GenBank/DDBJ databases">
        <title>A degradative enzymes factory behind the ericoid mycorrhizal symbiosis.</title>
        <authorList>
            <consortium name="DOE Joint Genome Institute"/>
            <person name="Martino E."/>
            <person name="Morin E."/>
            <person name="Grelet G."/>
            <person name="Kuo A."/>
            <person name="Kohler A."/>
            <person name="Daghino S."/>
            <person name="Barry K."/>
            <person name="Choi C."/>
            <person name="Cichocki N."/>
            <person name="Clum A."/>
            <person name="Copeland A."/>
            <person name="Hainaut M."/>
            <person name="Haridas S."/>
            <person name="Labutti K."/>
            <person name="Lindquist E."/>
            <person name="Lipzen A."/>
            <person name="Khouja H.-R."/>
            <person name="Murat C."/>
            <person name="Ohm R."/>
            <person name="Olson A."/>
            <person name="Spatafora J."/>
            <person name="Veneault-Fourrey C."/>
            <person name="Henrissat B."/>
            <person name="Grigoriev I."/>
            <person name="Martin F."/>
            <person name="Perotto S."/>
        </authorList>
    </citation>
    <scope>NUCLEOTIDE SEQUENCE [LARGE SCALE GENOMIC DNA]</scope>
    <source>
        <strain evidence="2 3">UAMH 7357</strain>
    </source>
</reference>
<dbReference type="Proteomes" id="UP000235672">
    <property type="component" value="Unassembled WGS sequence"/>
</dbReference>
<keyword evidence="3" id="KW-1185">Reference proteome</keyword>
<feature type="compositionally biased region" description="Low complexity" evidence="1">
    <location>
        <begin position="66"/>
        <end position="80"/>
    </location>
</feature>
<evidence type="ECO:0000313" key="3">
    <source>
        <dbReference type="Proteomes" id="UP000235672"/>
    </source>
</evidence>
<accession>A0A2J6QID1</accession>
<organism evidence="2 3">
    <name type="scientific">Hyaloscypha hepaticicola</name>
    <dbReference type="NCBI Taxonomy" id="2082293"/>
    <lineage>
        <taxon>Eukaryota</taxon>
        <taxon>Fungi</taxon>
        <taxon>Dikarya</taxon>
        <taxon>Ascomycota</taxon>
        <taxon>Pezizomycotina</taxon>
        <taxon>Leotiomycetes</taxon>
        <taxon>Helotiales</taxon>
        <taxon>Hyaloscyphaceae</taxon>
        <taxon>Hyaloscypha</taxon>
    </lineage>
</organism>
<evidence type="ECO:0000256" key="1">
    <source>
        <dbReference type="SAM" id="MobiDB-lite"/>
    </source>
</evidence>
<proteinExistence type="predicted"/>
<sequence>MELRNQCSKGVLHIQYLISVQRMPEQSPRCNCSWNTRHTLTPPPLAPSPSTFPSFLHLHIPRWSISDPSSSPSRLITSSPHTPSLSASAEMSTASCTSAQSPNRSSRQIPKTESNTRRMILIIRDGVRSPATLQAMRAKSQIGMSLQSVITKVLSPFLE</sequence>
<feature type="region of interest" description="Disordered" evidence="1">
    <location>
        <begin position="66"/>
        <end position="117"/>
    </location>
</feature>
<gene>
    <name evidence="2" type="ORF">NA56DRAFT_699092</name>
</gene>
<evidence type="ECO:0000313" key="2">
    <source>
        <dbReference type="EMBL" id="PMD26012.1"/>
    </source>
</evidence>
<feature type="compositionally biased region" description="Polar residues" evidence="1">
    <location>
        <begin position="81"/>
        <end position="113"/>
    </location>
</feature>